<organism evidence="3">
    <name type="scientific">Amphora coffeiformis</name>
    <dbReference type="NCBI Taxonomy" id="265554"/>
    <lineage>
        <taxon>Eukaryota</taxon>
        <taxon>Sar</taxon>
        <taxon>Stramenopiles</taxon>
        <taxon>Ochrophyta</taxon>
        <taxon>Bacillariophyta</taxon>
        <taxon>Bacillariophyceae</taxon>
        <taxon>Bacillariophycidae</taxon>
        <taxon>Thalassiophysales</taxon>
        <taxon>Catenulaceae</taxon>
        <taxon>Amphora</taxon>
    </lineage>
</organism>
<protein>
    <submittedName>
        <fullName evidence="3">Uncharacterized protein</fullName>
    </submittedName>
</protein>
<keyword evidence="1" id="KW-0812">Transmembrane</keyword>
<feature type="transmembrane region" description="Helical" evidence="1">
    <location>
        <begin position="194"/>
        <end position="216"/>
    </location>
</feature>
<dbReference type="EMBL" id="HBIM01000293">
    <property type="protein sequence ID" value="CAE0401953.1"/>
    <property type="molecule type" value="Transcribed_RNA"/>
</dbReference>
<proteinExistence type="predicted"/>
<feature type="transmembrane region" description="Helical" evidence="1">
    <location>
        <begin position="129"/>
        <end position="149"/>
    </location>
</feature>
<evidence type="ECO:0000256" key="1">
    <source>
        <dbReference type="SAM" id="Phobius"/>
    </source>
</evidence>
<dbReference type="AlphaFoldDB" id="A0A7S3KVQ3"/>
<gene>
    <name evidence="3" type="ORF">ACOF00016_LOCUS260</name>
</gene>
<feature type="signal peptide" evidence="2">
    <location>
        <begin position="1"/>
        <end position="24"/>
    </location>
</feature>
<feature type="transmembrane region" description="Helical" evidence="1">
    <location>
        <begin position="225"/>
        <end position="242"/>
    </location>
</feature>
<keyword evidence="2" id="KW-0732">Signal</keyword>
<reference evidence="3" key="1">
    <citation type="submission" date="2021-01" db="EMBL/GenBank/DDBJ databases">
        <authorList>
            <person name="Corre E."/>
            <person name="Pelletier E."/>
            <person name="Niang G."/>
            <person name="Scheremetjew M."/>
            <person name="Finn R."/>
            <person name="Kale V."/>
            <person name="Holt S."/>
            <person name="Cochrane G."/>
            <person name="Meng A."/>
            <person name="Brown T."/>
            <person name="Cohen L."/>
        </authorList>
    </citation>
    <scope>NUCLEOTIDE SEQUENCE</scope>
    <source>
        <strain evidence="3">CCMP127</strain>
    </source>
</reference>
<feature type="transmembrane region" description="Helical" evidence="1">
    <location>
        <begin position="88"/>
        <end position="108"/>
    </location>
</feature>
<sequence>MKLHLCLFVASFFCAALRNEPVHGFSFVTRTTSVSVTSSVSPWVRKQSRFPSMLGVSRSTDRPTTTGSIRIENLALVSKDDVQEDTSLPIELVGLGVMLTLLTGFILVNQFVGPWPMNIFTAMPPPSWLLLHYLGGVLFAGGIIVSTALEWLVVETTAAAAPFANDKNNNSRQQIDQMAPVLDFLFDRVPIMDAALVVPGLVLALVSGVAVATAYYEGLATSPPHIVWAFRTLVAFAIWWAVTDVATQGPAAKAVQEWKESGTEDTPLPSILYQRRLSNIGSCLFVVGLYAIMALKPGL</sequence>
<feature type="transmembrane region" description="Helical" evidence="1">
    <location>
        <begin position="277"/>
        <end position="295"/>
    </location>
</feature>
<keyword evidence="1" id="KW-0472">Membrane</keyword>
<keyword evidence="1" id="KW-1133">Transmembrane helix</keyword>
<evidence type="ECO:0000256" key="2">
    <source>
        <dbReference type="SAM" id="SignalP"/>
    </source>
</evidence>
<evidence type="ECO:0000313" key="3">
    <source>
        <dbReference type="EMBL" id="CAE0401953.1"/>
    </source>
</evidence>
<name>A0A7S3KVQ3_9STRA</name>
<feature type="chain" id="PRO_5031262224" evidence="2">
    <location>
        <begin position="25"/>
        <end position="299"/>
    </location>
</feature>
<accession>A0A7S3KVQ3</accession>